<reference evidence="7" key="1">
    <citation type="submission" date="2023-05" db="EMBL/GenBank/DDBJ databases">
        <title>Mariniplasma microaerophilum sp. nov., a novel anaerobic mollicute isolated from terrestrial mud volcano, Taman Peninsula, Russia.</title>
        <authorList>
            <person name="Khomyakova M.A."/>
            <person name="Merkel A.Y."/>
            <person name="Slobodkin A.I."/>
        </authorList>
    </citation>
    <scope>NUCLEOTIDE SEQUENCE</scope>
    <source>
        <strain evidence="7">M4Ah</strain>
    </source>
</reference>
<dbReference type="Proteomes" id="UP001431532">
    <property type="component" value="Unassembled WGS sequence"/>
</dbReference>
<protein>
    <recommendedName>
        <fullName evidence="4">DNA mismatch repair protein MutL</fullName>
    </recommendedName>
</protein>
<dbReference type="CDD" id="cd00782">
    <property type="entry name" value="MutL_Trans"/>
    <property type="match status" value="1"/>
</dbReference>
<dbReference type="SUPFAM" id="SSF55874">
    <property type="entry name" value="ATPase domain of HSP90 chaperone/DNA topoisomerase II/histidine kinase"/>
    <property type="match status" value="1"/>
</dbReference>
<evidence type="ECO:0000256" key="4">
    <source>
        <dbReference type="HAMAP-Rule" id="MF_00149"/>
    </source>
</evidence>
<dbReference type="InterPro" id="IPR036890">
    <property type="entry name" value="HATPase_C_sf"/>
</dbReference>
<dbReference type="InterPro" id="IPR020568">
    <property type="entry name" value="Ribosomal_Su5_D2-typ_SF"/>
</dbReference>
<dbReference type="CDD" id="cd16926">
    <property type="entry name" value="HATPase_MutL-MLH-PMS-like"/>
    <property type="match status" value="1"/>
</dbReference>
<evidence type="ECO:0000256" key="2">
    <source>
        <dbReference type="ARBA" id="ARBA00022763"/>
    </source>
</evidence>
<dbReference type="Pfam" id="PF01119">
    <property type="entry name" value="DNA_mis_repair"/>
    <property type="match status" value="1"/>
</dbReference>
<dbReference type="PANTHER" id="PTHR10073:SF12">
    <property type="entry name" value="DNA MISMATCH REPAIR PROTEIN MLH1"/>
    <property type="match status" value="1"/>
</dbReference>
<dbReference type="InterPro" id="IPR042120">
    <property type="entry name" value="MutL_C_dimsub"/>
</dbReference>
<dbReference type="Pfam" id="PF08676">
    <property type="entry name" value="MutL_C"/>
    <property type="match status" value="1"/>
</dbReference>
<comment type="function">
    <text evidence="4">This protein is involved in the repair of mismatches in DNA. It is required for dam-dependent methyl-directed DNA mismatch repair. May act as a 'molecular matchmaker', a protein that promotes the formation of a stable complex between two or more DNA-binding proteins in an ATP-dependent manner without itself being part of a final effector complex.</text>
</comment>
<dbReference type="InterPro" id="IPR042121">
    <property type="entry name" value="MutL_C_regsub"/>
</dbReference>
<dbReference type="InterPro" id="IPR014762">
    <property type="entry name" value="DNA_mismatch_repair_CS"/>
</dbReference>
<dbReference type="EMBL" id="JASCXW010000003">
    <property type="protein sequence ID" value="MDI6452332.1"/>
    <property type="molecule type" value="Genomic_DNA"/>
</dbReference>
<comment type="caution">
    <text evidence="7">The sequence shown here is derived from an EMBL/GenBank/DDBJ whole genome shotgun (WGS) entry which is preliminary data.</text>
</comment>
<dbReference type="SUPFAM" id="SSF54211">
    <property type="entry name" value="Ribosomal protein S5 domain 2-like"/>
    <property type="match status" value="1"/>
</dbReference>
<dbReference type="GO" id="GO:0032300">
    <property type="term" value="C:mismatch repair complex"/>
    <property type="evidence" value="ECO:0007669"/>
    <property type="project" value="InterPro"/>
</dbReference>
<keyword evidence="3 4" id="KW-0234">DNA repair</keyword>
<dbReference type="HAMAP" id="MF_00149">
    <property type="entry name" value="DNA_mis_repair"/>
    <property type="match status" value="1"/>
</dbReference>
<dbReference type="InterPro" id="IPR020667">
    <property type="entry name" value="DNA_mismatch_repair_MutL"/>
</dbReference>
<evidence type="ECO:0000256" key="1">
    <source>
        <dbReference type="ARBA" id="ARBA00006082"/>
    </source>
</evidence>
<dbReference type="GO" id="GO:0140664">
    <property type="term" value="F:ATP-dependent DNA damage sensor activity"/>
    <property type="evidence" value="ECO:0007669"/>
    <property type="project" value="InterPro"/>
</dbReference>
<evidence type="ECO:0000313" key="8">
    <source>
        <dbReference type="Proteomes" id="UP001431532"/>
    </source>
</evidence>
<dbReference type="SMART" id="SM00853">
    <property type="entry name" value="MutL_C"/>
    <property type="match status" value="1"/>
</dbReference>
<dbReference type="Gene3D" id="3.30.1370.100">
    <property type="entry name" value="MutL, C-terminal domain, regulatory subdomain"/>
    <property type="match status" value="1"/>
</dbReference>
<name>A0AAW6U390_9MOLU</name>
<proteinExistence type="inferred from homology"/>
<feature type="domain" description="DNA mismatch repair protein S5" evidence="6">
    <location>
        <begin position="208"/>
        <end position="326"/>
    </location>
</feature>
<dbReference type="RefSeq" id="WP_282838747.1">
    <property type="nucleotide sequence ID" value="NZ_JASCXW010000003.1"/>
</dbReference>
<organism evidence="7 8">
    <name type="scientific">Peloplasma aerotolerans</name>
    <dbReference type="NCBI Taxonomy" id="3044389"/>
    <lineage>
        <taxon>Bacteria</taxon>
        <taxon>Bacillati</taxon>
        <taxon>Mycoplasmatota</taxon>
        <taxon>Mollicutes</taxon>
        <taxon>Acholeplasmatales</taxon>
        <taxon>Acholeplasmataceae</taxon>
        <taxon>Peloplasma</taxon>
    </lineage>
</organism>
<dbReference type="GO" id="GO:0006298">
    <property type="term" value="P:mismatch repair"/>
    <property type="evidence" value="ECO:0007669"/>
    <property type="project" value="UniProtKB-UniRule"/>
</dbReference>
<dbReference type="InterPro" id="IPR037198">
    <property type="entry name" value="MutL_C_sf"/>
</dbReference>
<keyword evidence="2 4" id="KW-0227">DNA damage</keyword>
<dbReference type="Gene3D" id="3.30.1540.20">
    <property type="entry name" value="MutL, C-terminal domain, dimerisation subdomain"/>
    <property type="match status" value="1"/>
</dbReference>
<dbReference type="SUPFAM" id="SSF118116">
    <property type="entry name" value="DNA mismatch repair protein MutL"/>
    <property type="match status" value="1"/>
</dbReference>
<dbReference type="AlphaFoldDB" id="A0AAW6U390"/>
<dbReference type="FunFam" id="3.30.565.10:FF:000003">
    <property type="entry name" value="DNA mismatch repair endonuclease MutL"/>
    <property type="match status" value="1"/>
</dbReference>
<dbReference type="Gene3D" id="3.30.565.10">
    <property type="entry name" value="Histidine kinase-like ATPase, C-terminal domain"/>
    <property type="match status" value="1"/>
</dbReference>
<dbReference type="GO" id="GO:0005524">
    <property type="term" value="F:ATP binding"/>
    <property type="evidence" value="ECO:0007669"/>
    <property type="project" value="InterPro"/>
</dbReference>
<keyword evidence="7" id="KW-0378">Hydrolase</keyword>
<evidence type="ECO:0000256" key="3">
    <source>
        <dbReference type="ARBA" id="ARBA00023204"/>
    </source>
</evidence>
<dbReference type="PANTHER" id="PTHR10073">
    <property type="entry name" value="DNA MISMATCH REPAIR PROTEIN MLH, PMS, MUTL"/>
    <property type="match status" value="1"/>
</dbReference>
<dbReference type="InterPro" id="IPR002099">
    <property type="entry name" value="MutL/Mlh/PMS"/>
</dbReference>
<dbReference type="InterPro" id="IPR014790">
    <property type="entry name" value="MutL_C"/>
</dbReference>
<keyword evidence="7" id="KW-0255">Endonuclease</keyword>
<sequence>MSIIKQMDSKLANMIAAGEVVDRPASVIKELVENSIDANATIITIEVLDMGMQSIIVTDNGDGMDFTDAHLAFNRHATSKIKDESDLSHINTLGFRGEALAAISAVSKVTLRTRQENQEGIQVEYHGSHLISEGSATLNKGTVVEVKELFFNTPARFKYIKSDYAERAAIIDIFDRLALANPKIRFTLKMDDKTIKETYGTSDFYHLIDQIYGSKMTKDMTIFEETVQKIKIIGYLLSPQIARSRKKDISIFVNGRYIKNYRLIQAVIDGYHSYMMVGKYPIALIHMEMDPSLLDVNVHPQKYEVKFVNESMLSYHIETLIKEALNKKTHQIPEALNRIRKDENEKYTPQSLEFGENLVQEKNDGNDYQKIQKIPDFDFVGVFSGTYLLFQNEDGLFMMDQHAAAERIRYEHYYNSLANPNHTIRSLLMPRSLDLTIEDMEVISQHTKSFESYGFIFNEDTDLIGLPVWILDTEVDLAIETMVSMLAENSKIDLAVLRDSLAKDISCKGAIKANKSLNQNEINNILKDLRQCKNPYTCPHGRPTVIKLSHYDVERMFKRVV</sequence>
<comment type="similarity">
    <text evidence="1 4">Belongs to the DNA mismatch repair MutL/HexB family.</text>
</comment>
<evidence type="ECO:0000259" key="6">
    <source>
        <dbReference type="SMART" id="SM01340"/>
    </source>
</evidence>
<dbReference type="PROSITE" id="PS00058">
    <property type="entry name" value="DNA_MISMATCH_REPAIR_1"/>
    <property type="match status" value="1"/>
</dbReference>
<gene>
    <name evidence="4 7" type="primary">mutL</name>
    <name evidence="7" type="ORF">QJ521_02040</name>
</gene>
<dbReference type="GO" id="GO:0004519">
    <property type="term" value="F:endonuclease activity"/>
    <property type="evidence" value="ECO:0007669"/>
    <property type="project" value="UniProtKB-KW"/>
</dbReference>
<feature type="domain" description="MutL C-terminal dimerisation" evidence="5">
    <location>
        <begin position="379"/>
        <end position="517"/>
    </location>
</feature>
<dbReference type="InterPro" id="IPR014721">
    <property type="entry name" value="Ribsml_uS5_D2-typ_fold_subgr"/>
</dbReference>
<dbReference type="InterPro" id="IPR013507">
    <property type="entry name" value="DNA_mismatch_S5_2-like"/>
</dbReference>
<dbReference type="SMART" id="SM01340">
    <property type="entry name" value="DNA_mis_repair"/>
    <property type="match status" value="1"/>
</dbReference>
<dbReference type="GO" id="GO:0030983">
    <property type="term" value="F:mismatched DNA binding"/>
    <property type="evidence" value="ECO:0007669"/>
    <property type="project" value="InterPro"/>
</dbReference>
<evidence type="ECO:0000259" key="5">
    <source>
        <dbReference type="SMART" id="SM00853"/>
    </source>
</evidence>
<evidence type="ECO:0000313" key="7">
    <source>
        <dbReference type="EMBL" id="MDI6452332.1"/>
    </source>
</evidence>
<accession>A0AAW6U390</accession>
<dbReference type="InterPro" id="IPR038973">
    <property type="entry name" value="MutL/Mlh/Pms-like"/>
</dbReference>
<dbReference type="Pfam" id="PF13589">
    <property type="entry name" value="HATPase_c_3"/>
    <property type="match status" value="1"/>
</dbReference>
<keyword evidence="7" id="KW-0540">Nuclease</keyword>
<dbReference type="GO" id="GO:0016887">
    <property type="term" value="F:ATP hydrolysis activity"/>
    <property type="evidence" value="ECO:0007669"/>
    <property type="project" value="InterPro"/>
</dbReference>
<dbReference type="NCBIfam" id="TIGR00585">
    <property type="entry name" value="mutl"/>
    <property type="match status" value="1"/>
</dbReference>
<dbReference type="Gene3D" id="3.30.230.10">
    <property type="match status" value="1"/>
</dbReference>
<keyword evidence="8" id="KW-1185">Reference proteome</keyword>